<dbReference type="GO" id="GO:0031411">
    <property type="term" value="C:gas vesicle"/>
    <property type="evidence" value="ECO:0007669"/>
    <property type="project" value="UniProtKB-SubCell"/>
</dbReference>
<dbReference type="RefSeq" id="WP_093047004.1">
    <property type="nucleotide sequence ID" value="NZ_FOGT01000001.1"/>
</dbReference>
<evidence type="ECO:0000256" key="2">
    <source>
        <dbReference type="ARBA" id="ARBA00035108"/>
    </source>
</evidence>
<evidence type="ECO:0000256" key="1">
    <source>
        <dbReference type="ARBA" id="ARBA00022987"/>
    </source>
</evidence>
<comment type="subcellular location">
    <subcellularLocation>
        <location evidence="2">Gas vesicle</location>
    </subcellularLocation>
</comment>
<evidence type="ECO:0000256" key="3">
    <source>
        <dbReference type="ARBA" id="ARBA00035643"/>
    </source>
</evidence>
<dbReference type="GO" id="GO:0031412">
    <property type="term" value="P:gas vesicle organization"/>
    <property type="evidence" value="ECO:0007669"/>
    <property type="project" value="InterPro"/>
</dbReference>
<reference evidence="5" key="1">
    <citation type="submission" date="2016-10" db="EMBL/GenBank/DDBJ databases">
        <authorList>
            <person name="Varghese N."/>
            <person name="Submissions S."/>
        </authorList>
    </citation>
    <scope>NUCLEOTIDE SEQUENCE [LARGE SCALE GENOMIC DNA]</scope>
    <source>
        <strain evidence="5">S9</strain>
    </source>
</reference>
<dbReference type="OrthoDB" id="144737at2"/>
<dbReference type="AlphaFoldDB" id="A0A1H9NYV8"/>
<dbReference type="InterPro" id="IPR009430">
    <property type="entry name" value="GvpL/GvpF"/>
</dbReference>
<dbReference type="STRING" id="1601833.SAMN05518684_10144"/>
<proteinExistence type="inferred from homology"/>
<dbReference type="Pfam" id="PF06386">
    <property type="entry name" value="GvpL_GvpF"/>
    <property type="match status" value="1"/>
</dbReference>
<dbReference type="PANTHER" id="PTHR36852:SF1">
    <property type="entry name" value="PROTEIN GVPL 2"/>
    <property type="match status" value="1"/>
</dbReference>
<dbReference type="PANTHER" id="PTHR36852">
    <property type="entry name" value="PROTEIN GVPL 2"/>
    <property type="match status" value="1"/>
</dbReference>
<protein>
    <submittedName>
        <fullName evidence="4">Gas vesicle synthesis protein GvpL/GvpF</fullName>
    </submittedName>
</protein>
<accession>A0A1H9NYV8</accession>
<evidence type="ECO:0000313" key="5">
    <source>
        <dbReference type="Proteomes" id="UP000198571"/>
    </source>
</evidence>
<comment type="similarity">
    <text evidence="3">Belongs to the gas vesicle GvpF/GvpL family.</text>
</comment>
<organism evidence="4 5">
    <name type="scientific">Salipaludibacillus aurantiacus</name>
    <dbReference type="NCBI Taxonomy" id="1601833"/>
    <lineage>
        <taxon>Bacteria</taxon>
        <taxon>Bacillati</taxon>
        <taxon>Bacillota</taxon>
        <taxon>Bacilli</taxon>
        <taxon>Bacillales</taxon>
        <taxon>Bacillaceae</taxon>
    </lineage>
</organism>
<keyword evidence="5" id="KW-1185">Reference proteome</keyword>
<keyword evidence="1" id="KW-0304">Gas vesicle</keyword>
<dbReference type="Proteomes" id="UP000198571">
    <property type="component" value="Unassembled WGS sequence"/>
</dbReference>
<name>A0A1H9NYV8_9BACI</name>
<evidence type="ECO:0000313" key="4">
    <source>
        <dbReference type="EMBL" id="SER40523.1"/>
    </source>
</evidence>
<dbReference type="EMBL" id="FOGT01000001">
    <property type="protein sequence ID" value="SER40523.1"/>
    <property type="molecule type" value="Genomic_DNA"/>
</dbReference>
<sequence length="253" mass="29116">MSMDQGVYLFGVIKADADFKQEKVKLDGNTTKTYTVPYKDQAMVVAQAPVKIYDPTRENLKTHQQVVAELMTYTTVIPMSFGNVLESEEDAEILIKRLYDKFKKIFPTIENKIEVGLKIIGNKDWMKEQAGNQEDLAKMKQALQDTKQSATHYDKMRAGEAAQKFVQGIHLDFEREVFRPLAKIADAAKSNEVIGERMVLNASFLVDLSKEKEFDEKVNEFYEKWKDRTEFKYTGPWPAYNFIDIKIKAEDAS</sequence>
<gene>
    <name evidence="4" type="ORF">SAMN05518684_10144</name>
</gene>